<dbReference type="InterPro" id="IPR001394">
    <property type="entry name" value="Peptidase_C19_UCH"/>
</dbReference>
<dbReference type="EC" id="3.4.19.12" evidence="3"/>
<dbReference type="AlphaFoldDB" id="A0A7S1XAV9"/>
<comment type="catalytic activity">
    <reaction evidence="1">
        <text>Thiol-dependent hydrolysis of ester, thioester, amide, peptide and isopeptide bonds formed by the C-terminal Gly of ubiquitin (a 76-residue protein attached to proteins as an intracellular targeting signal).</text>
        <dbReference type="EC" id="3.4.19.12"/>
    </reaction>
</comment>
<dbReference type="GO" id="GO:0006508">
    <property type="term" value="P:proteolysis"/>
    <property type="evidence" value="ECO:0007669"/>
    <property type="project" value="UniProtKB-KW"/>
</dbReference>
<evidence type="ECO:0000256" key="5">
    <source>
        <dbReference type="ARBA" id="ARBA00022786"/>
    </source>
</evidence>
<dbReference type="InterPro" id="IPR038765">
    <property type="entry name" value="Papain-like_cys_pep_sf"/>
</dbReference>
<proteinExistence type="inferred from homology"/>
<feature type="domain" description="USP" evidence="9">
    <location>
        <begin position="1"/>
        <end position="376"/>
    </location>
</feature>
<organism evidence="10">
    <name type="scientific">Compsopogon caeruleus</name>
    <dbReference type="NCBI Taxonomy" id="31354"/>
    <lineage>
        <taxon>Eukaryota</taxon>
        <taxon>Rhodophyta</taxon>
        <taxon>Compsopogonophyceae</taxon>
        <taxon>Compsopogonales</taxon>
        <taxon>Compsopogonaceae</taxon>
        <taxon>Compsopogon</taxon>
    </lineage>
</organism>
<evidence type="ECO:0000256" key="2">
    <source>
        <dbReference type="ARBA" id="ARBA00009085"/>
    </source>
</evidence>
<evidence type="ECO:0000256" key="1">
    <source>
        <dbReference type="ARBA" id="ARBA00000707"/>
    </source>
</evidence>
<dbReference type="PANTHER" id="PTHR24006">
    <property type="entry name" value="UBIQUITIN CARBOXYL-TERMINAL HYDROLASE"/>
    <property type="match status" value="1"/>
</dbReference>
<keyword evidence="7" id="KW-0788">Thiol protease</keyword>
<dbReference type="PANTHER" id="PTHR24006:SF722">
    <property type="entry name" value="UBIQUITIN CARBOXYL-TERMINAL HYDROLASE 48"/>
    <property type="match status" value="1"/>
</dbReference>
<comment type="similarity">
    <text evidence="2">Belongs to the peptidase C19 family.</text>
</comment>
<dbReference type="Pfam" id="PF00443">
    <property type="entry name" value="UCH"/>
    <property type="match status" value="1"/>
</dbReference>
<evidence type="ECO:0000256" key="4">
    <source>
        <dbReference type="ARBA" id="ARBA00022670"/>
    </source>
</evidence>
<name>A0A7S1XAV9_9RHOD</name>
<evidence type="ECO:0000313" key="10">
    <source>
        <dbReference type="EMBL" id="CAD9222245.1"/>
    </source>
</evidence>
<feature type="compositionally biased region" description="Basic and acidic residues" evidence="8">
    <location>
        <begin position="455"/>
        <end position="464"/>
    </location>
</feature>
<dbReference type="GO" id="GO:0005829">
    <property type="term" value="C:cytosol"/>
    <property type="evidence" value="ECO:0007669"/>
    <property type="project" value="TreeGrafter"/>
</dbReference>
<dbReference type="GO" id="GO:0005634">
    <property type="term" value="C:nucleus"/>
    <property type="evidence" value="ECO:0007669"/>
    <property type="project" value="UniProtKB-SubCell"/>
</dbReference>
<feature type="compositionally biased region" description="Basic and acidic residues" evidence="8">
    <location>
        <begin position="406"/>
        <end position="416"/>
    </location>
</feature>
<dbReference type="SUPFAM" id="SSF54001">
    <property type="entry name" value="Cysteine proteinases"/>
    <property type="match status" value="1"/>
</dbReference>
<gene>
    <name evidence="10" type="ORF">CCAE0312_LOCUS489</name>
</gene>
<feature type="compositionally biased region" description="Low complexity" evidence="8">
    <location>
        <begin position="383"/>
        <end position="397"/>
    </location>
</feature>
<dbReference type="Gene3D" id="3.90.70.10">
    <property type="entry name" value="Cysteine proteinases"/>
    <property type="match status" value="1"/>
</dbReference>
<dbReference type="InterPro" id="IPR050164">
    <property type="entry name" value="Peptidase_C19"/>
</dbReference>
<evidence type="ECO:0000256" key="8">
    <source>
        <dbReference type="SAM" id="MobiDB-lite"/>
    </source>
</evidence>
<reference evidence="10" key="1">
    <citation type="submission" date="2021-01" db="EMBL/GenBank/DDBJ databases">
        <authorList>
            <person name="Corre E."/>
            <person name="Pelletier E."/>
            <person name="Niang G."/>
            <person name="Scheremetjew M."/>
            <person name="Finn R."/>
            <person name="Kale V."/>
            <person name="Holt S."/>
            <person name="Cochrane G."/>
            <person name="Meng A."/>
            <person name="Brown T."/>
            <person name="Cohen L."/>
        </authorList>
    </citation>
    <scope>NUCLEOTIDE SEQUENCE</scope>
    <source>
        <strain evidence="10">SAG 36.94</strain>
    </source>
</reference>
<feature type="region of interest" description="Disordered" evidence="8">
    <location>
        <begin position="379"/>
        <end position="416"/>
    </location>
</feature>
<dbReference type="GO" id="GO:0004843">
    <property type="term" value="F:cysteine-type deubiquitinase activity"/>
    <property type="evidence" value="ECO:0007669"/>
    <property type="project" value="UniProtKB-EC"/>
</dbReference>
<protein>
    <recommendedName>
        <fullName evidence="3">ubiquitinyl hydrolase 1</fullName>
        <ecNumber evidence="3">3.4.19.12</ecNumber>
    </recommendedName>
</protein>
<keyword evidence="4" id="KW-0645">Protease</keyword>
<accession>A0A7S1XAV9</accession>
<keyword evidence="6" id="KW-0378">Hydrolase</keyword>
<feature type="region of interest" description="Disordered" evidence="8">
    <location>
        <begin position="448"/>
        <end position="467"/>
    </location>
</feature>
<evidence type="ECO:0000256" key="6">
    <source>
        <dbReference type="ARBA" id="ARBA00022801"/>
    </source>
</evidence>
<sequence>MLVRWTEKGCGCVKDRGHVKRSDKDKISVEVRDAVRIKLLCLVNHIRVGYFVERPTVHGLRVAAARAGWYAPTKNYAGVPAESWPQEDAAEFLGFLLETLQAPLIPFQEVWFHEANITRRMETKRAGKSRSEEVLIPDESYIMERVAYVELPRSSRGRPSMCKLEDLLAKAFFDNKVEGLQRLSSSGSKRLVDAWKMLQMAPFYTHRDSRAASSVNNLWGSPEHSFHTVVVPIVLKRYSNSLRRNETLVSIPVSLNFSDFVGLSESSQTEDAVSPSSSTCQHSPCRNASGHTVANEDGCMDRAFELQLRSVVCHVGGESIHAGHYITYTRNGDGSWFEFDDLASGPPALISTLTDVTRLMNEIIAGSAYVIFFELVPGEEPRSLPSSSSERVRGSSSRSRHHRDSKKIEERATRSEERQILIQDDSDLARCIQVEEFRQAHASLNVSSSWSPSMRDTHDNDQKLRPFPCTIL</sequence>
<evidence type="ECO:0000256" key="7">
    <source>
        <dbReference type="ARBA" id="ARBA00022807"/>
    </source>
</evidence>
<dbReference type="InterPro" id="IPR028889">
    <property type="entry name" value="USP"/>
</dbReference>
<evidence type="ECO:0000259" key="9">
    <source>
        <dbReference type="PROSITE" id="PS50235"/>
    </source>
</evidence>
<dbReference type="PROSITE" id="PS50235">
    <property type="entry name" value="USP_3"/>
    <property type="match status" value="1"/>
</dbReference>
<dbReference type="CDD" id="cd02257">
    <property type="entry name" value="Peptidase_C19"/>
    <property type="match status" value="1"/>
</dbReference>
<dbReference type="EMBL" id="HBGH01001035">
    <property type="protein sequence ID" value="CAD9222245.1"/>
    <property type="molecule type" value="Transcribed_RNA"/>
</dbReference>
<evidence type="ECO:0000256" key="3">
    <source>
        <dbReference type="ARBA" id="ARBA00012759"/>
    </source>
</evidence>
<keyword evidence="5" id="KW-0833">Ubl conjugation pathway</keyword>
<dbReference type="GO" id="GO:0016579">
    <property type="term" value="P:protein deubiquitination"/>
    <property type="evidence" value="ECO:0007669"/>
    <property type="project" value="InterPro"/>
</dbReference>